<dbReference type="Proteomes" id="UP000183046">
    <property type="component" value="Unassembled WGS sequence"/>
</dbReference>
<name>A0A1G5PH62_9PSED</name>
<dbReference type="RefSeq" id="WP_143008588.1">
    <property type="nucleotide sequence ID" value="NZ_FMWB01000030.1"/>
</dbReference>
<accession>A0A1G5PH62</accession>
<sequence>MSSNHTVKKARASVSATDLAKLGYCELMILLGPGMDDSDQANQKIAAGNQEHERFHLRAVLNAGSKEEYERLCQTLASRTSAKRNRPTR</sequence>
<comment type="caution">
    <text evidence="1">The sequence shown here is derived from an EMBL/GenBank/DDBJ whole genome shotgun (WGS) entry which is preliminary data.</text>
</comment>
<dbReference type="AlphaFoldDB" id="A0A1G5PH62"/>
<organism evidence="1 2">
    <name type="scientific">Pseudomonas oryzihabitans</name>
    <dbReference type="NCBI Taxonomy" id="47885"/>
    <lineage>
        <taxon>Bacteria</taxon>
        <taxon>Pseudomonadati</taxon>
        <taxon>Pseudomonadota</taxon>
        <taxon>Gammaproteobacteria</taxon>
        <taxon>Pseudomonadales</taxon>
        <taxon>Pseudomonadaceae</taxon>
        <taxon>Pseudomonas</taxon>
    </lineage>
</organism>
<evidence type="ECO:0000313" key="2">
    <source>
        <dbReference type="Proteomes" id="UP000183046"/>
    </source>
</evidence>
<evidence type="ECO:0000313" key="1">
    <source>
        <dbReference type="EMBL" id="SCZ48698.1"/>
    </source>
</evidence>
<reference evidence="2" key="1">
    <citation type="submission" date="2016-10" db="EMBL/GenBank/DDBJ databases">
        <authorList>
            <person name="de Groot N.N."/>
        </authorList>
    </citation>
    <scope>NUCLEOTIDE SEQUENCE [LARGE SCALE GENOMIC DNA]</scope>
    <source>
        <strain evidence="2">DSM 15758</strain>
    </source>
</reference>
<protein>
    <submittedName>
        <fullName evidence="1">Uncharacterized protein</fullName>
    </submittedName>
</protein>
<gene>
    <name evidence="1" type="ORF">SAMN05216279_13025</name>
</gene>
<dbReference type="OrthoDB" id="6928376at2"/>
<proteinExistence type="predicted"/>
<dbReference type="EMBL" id="FMWB01000030">
    <property type="protein sequence ID" value="SCZ48698.1"/>
    <property type="molecule type" value="Genomic_DNA"/>
</dbReference>